<proteinExistence type="predicted"/>
<accession>A0A5D2SMG9</accession>
<sequence>MAFRRSLCNRVTIMARRYQPSFAYVLHEEEHMYVFFYLDFHTPCNEATPGGNVEVVGKQGCEFPVGG</sequence>
<dbReference type="Proteomes" id="UP000323597">
    <property type="component" value="Chromosome D11"/>
</dbReference>
<organism evidence="1 2">
    <name type="scientific">Gossypium mustelinum</name>
    <name type="common">Cotton</name>
    <name type="synonym">Gossypium caicoense</name>
    <dbReference type="NCBI Taxonomy" id="34275"/>
    <lineage>
        <taxon>Eukaryota</taxon>
        <taxon>Viridiplantae</taxon>
        <taxon>Streptophyta</taxon>
        <taxon>Embryophyta</taxon>
        <taxon>Tracheophyta</taxon>
        <taxon>Spermatophyta</taxon>
        <taxon>Magnoliopsida</taxon>
        <taxon>eudicotyledons</taxon>
        <taxon>Gunneridae</taxon>
        <taxon>Pentapetalae</taxon>
        <taxon>rosids</taxon>
        <taxon>malvids</taxon>
        <taxon>Malvales</taxon>
        <taxon>Malvaceae</taxon>
        <taxon>Malvoideae</taxon>
        <taxon>Gossypium</taxon>
    </lineage>
</organism>
<reference evidence="1 2" key="1">
    <citation type="submission" date="2019-07" db="EMBL/GenBank/DDBJ databases">
        <title>WGS assembly of Gossypium mustelinum.</title>
        <authorList>
            <person name="Chen Z.J."/>
            <person name="Sreedasyam A."/>
            <person name="Ando A."/>
            <person name="Song Q."/>
            <person name="De L."/>
            <person name="Hulse-Kemp A."/>
            <person name="Ding M."/>
            <person name="Ye W."/>
            <person name="Kirkbride R."/>
            <person name="Jenkins J."/>
            <person name="Plott C."/>
            <person name="Lovell J."/>
            <person name="Lin Y.-M."/>
            <person name="Vaughn R."/>
            <person name="Liu B."/>
            <person name="Li W."/>
            <person name="Simpson S."/>
            <person name="Scheffler B."/>
            <person name="Saski C."/>
            <person name="Grover C."/>
            <person name="Hu G."/>
            <person name="Conover J."/>
            <person name="Carlson J."/>
            <person name="Shu S."/>
            <person name="Boston L."/>
            <person name="Williams M."/>
            <person name="Peterson D."/>
            <person name="Mcgee K."/>
            <person name="Jones D."/>
            <person name="Wendel J."/>
            <person name="Stelly D."/>
            <person name="Grimwood J."/>
            <person name="Schmutz J."/>
        </authorList>
    </citation>
    <scope>NUCLEOTIDE SEQUENCE [LARGE SCALE GENOMIC DNA]</scope>
    <source>
        <strain evidence="1">1408120.09</strain>
    </source>
</reference>
<evidence type="ECO:0000313" key="1">
    <source>
        <dbReference type="EMBL" id="TYI53746.1"/>
    </source>
</evidence>
<dbReference type="AlphaFoldDB" id="A0A5D2SMG9"/>
<name>A0A5D2SMG9_GOSMU</name>
<evidence type="ECO:0000313" key="2">
    <source>
        <dbReference type="Proteomes" id="UP000323597"/>
    </source>
</evidence>
<gene>
    <name evidence="1" type="ORF">E1A91_D11G026400v1</name>
</gene>
<keyword evidence="2" id="KW-1185">Reference proteome</keyword>
<protein>
    <submittedName>
        <fullName evidence="1">Uncharacterized protein</fullName>
    </submittedName>
</protein>
<dbReference type="EMBL" id="CM017659">
    <property type="protein sequence ID" value="TYI53746.1"/>
    <property type="molecule type" value="Genomic_DNA"/>
</dbReference>